<keyword evidence="2" id="KW-0808">Transferase</keyword>
<dbReference type="SUPFAM" id="SSF56112">
    <property type="entry name" value="Protein kinase-like (PK-like)"/>
    <property type="match status" value="1"/>
</dbReference>
<dbReference type="EMBL" id="LUCH01003472">
    <property type="protein sequence ID" value="KAF5400095.1"/>
    <property type="molecule type" value="Genomic_DNA"/>
</dbReference>
<organism evidence="9 10">
    <name type="scientific">Paragonimus heterotremus</name>
    <dbReference type="NCBI Taxonomy" id="100268"/>
    <lineage>
        <taxon>Eukaryota</taxon>
        <taxon>Metazoa</taxon>
        <taxon>Spiralia</taxon>
        <taxon>Lophotrochozoa</taxon>
        <taxon>Platyhelminthes</taxon>
        <taxon>Trematoda</taxon>
        <taxon>Digenea</taxon>
        <taxon>Plagiorchiida</taxon>
        <taxon>Troglotremata</taxon>
        <taxon>Troglotrematidae</taxon>
        <taxon>Paragonimus</taxon>
    </lineage>
</organism>
<dbReference type="Pfam" id="PF00069">
    <property type="entry name" value="Pkinase"/>
    <property type="match status" value="1"/>
</dbReference>
<dbReference type="Gene3D" id="2.60.40.10">
    <property type="entry name" value="Immunoglobulins"/>
    <property type="match status" value="1"/>
</dbReference>
<dbReference type="OrthoDB" id="504170at2759"/>
<dbReference type="PROSITE" id="PS50011">
    <property type="entry name" value="PROTEIN_KINASE_DOM"/>
    <property type="match status" value="1"/>
</dbReference>
<feature type="domain" description="Ig-like" evidence="8">
    <location>
        <begin position="101"/>
        <end position="196"/>
    </location>
</feature>
<feature type="domain" description="Protein kinase" evidence="7">
    <location>
        <begin position="1221"/>
        <end position="1485"/>
    </location>
</feature>
<dbReference type="GO" id="GO:0005524">
    <property type="term" value="F:ATP binding"/>
    <property type="evidence" value="ECO:0007669"/>
    <property type="project" value="UniProtKB-KW"/>
</dbReference>
<name>A0A8J4SNJ0_9TREM</name>
<feature type="compositionally biased region" description="Polar residues" evidence="6">
    <location>
        <begin position="54"/>
        <end position="66"/>
    </location>
</feature>
<keyword evidence="1" id="KW-0723">Serine/threonine-protein kinase</keyword>
<feature type="region of interest" description="Disordered" evidence="6">
    <location>
        <begin position="54"/>
        <end position="76"/>
    </location>
</feature>
<evidence type="ECO:0000256" key="6">
    <source>
        <dbReference type="SAM" id="MobiDB-lite"/>
    </source>
</evidence>
<dbReference type="PROSITE" id="PS00018">
    <property type="entry name" value="EF_HAND_1"/>
    <property type="match status" value="1"/>
</dbReference>
<feature type="compositionally biased region" description="Low complexity" evidence="6">
    <location>
        <begin position="203"/>
        <end position="212"/>
    </location>
</feature>
<dbReference type="CDD" id="cd00096">
    <property type="entry name" value="Ig"/>
    <property type="match status" value="1"/>
</dbReference>
<keyword evidence="5" id="KW-0067">ATP-binding</keyword>
<dbReference type="Pfam" id="PF07679">
    <property type="entry name" value="I-set"/>
    <property type="match status" value="1"/>
</dbReference>
<dbReference type="InterPro" id="IPR013098">
    <property type="entry name" value="Ig_I-set"/>
</dbReference>
<comment type="caution">
    <text evidence="9">The sequence shown here is derived from an EMBL/GenBank/DDBJ whole genome shotgun (WGS) entry which is preliminary data.</text>
</comment>
<dbReference type="SUPFAM" id="SSF48726">
    <property type="entry name" value="Immunoglobulin"/>
    <property type="match status" value="1"/>
</dbReference>
<feature type="compositionally biased region" description="Polar residues" evidence="6">
    <location>
        <begin position="627"/>
        <end position="637"/>
    </location>
</feature>
<reference evidence="9" key="1">
    <citation type="submission" date="2019-05" db="EMBL/GenBank/DDBJ databases">
        <title>Annotation for the trematode Paragonimus heterotremus.</title>
        <authorList>
            <person name="Choi Y.-J."/>
        </authorList>
    </citation>
    <scope>NUCLEOTIDE SEQUENCE</scope>
    <source>
        <strain evidence="9">LC</strain>
    </source>
</reference>
<proteinExistence type="predicted"/>
<evidence type="ECO:0000256" key="2">
    <source>
        <dbReference type="ARBA" id="ARBA00022679"/>
    </source>
</evidence>
<feature type="compositionally biased region" description="Polar residues" evidence="6">
    <location>
        <begin position="686"/>
        <end position="706"/>
    </location>
</feature>
<evidence type="ECO:0000313" key="10">
    <source>
        <dbReference type="Proteomes" id="UP000748531"/>
    </source>
</evidence>
<dbReference type="InterPro" id="IPR036179">
    <property type="entry name" value="Ig-like_dom_sf"/>
</dbReference>
<dbReference type="InterPro" id="IPR013783">
    <property type="entry name" value="Ig-like_fold"/>
</dbReference>
<feature type="compositionally biased region" description="Polar residues" evidence="6">
    <location>
        <begin position="770"/>
        <end position="792"/>
    </location>
</feature>
<dbReference type="InterPro" id="IPR007110">
    <property type="entry name" value="Ig-like_dom"/>
</dbReference>
<dbReference type="PROSITE" id="PS00108">
    <property type="entry name" value="PROTEIN_KINASE_ST"/>
    <property type="match status" value="1"/>
</dbReference>
<dbReference type="PANTHER" id="PTHR24342:SF20">
    <property type="entry name" value="MYOSIN LIGHT CHAIN KINASE, SMOOTH MUSCLE"/>
    <property type="match status" value="1"/>
</dbReference>
<dbReference type="InterPro" id="IPR000719">
    <property type="entry name" value="Prot_kinase_dom"/>
</dbReference>
<dbReference type="SMART" id="SM00220">
    <property type="entry name" value="S_TKc"/>
    <property type="match status" value="1"/>
</dbReference>
<keyword evidence="4" id="KW-0418">Kinase</keyword>
<evidence type="ECO:0000259" key="7">
    <source>
        <dbReference type="PROSITE" id="PS50011"/>
    </source>
</evidence>
<dbReference type="InterPro" id="IPR011009">
    <property type="entry name" value="Kinase-like_dom_sf"/>
</dbReference>
<feature type="compositionally biased region" description="Polar residues" evidence="6">
    <location>
        <begin position="1163"/>
        <end position="1178"/>
    </location>
</feature>
<feature type="region of interest" description="Disordered" evidence="6">
    <location>
        <begin position="1503"/>
        <end position="1542"/>
    </location>
</feature>
<accession>A0A8J4SNJ0</accession>
<feature type="region of interest" description="Disordered" evidence="6">
    <location>
        <begin position="770"/>
        <end position="795"/>
    </location>
</feature>
<dbReference type="PROSITE" id="PS50835">
    <property type="entry name" value="IG_LIKE"/>
    <property type="match status" value="1"/>
</dbReference>
<evidence type="ECO:0008006" key="11">
    <source>
        <dbReference type="Google" id="ProtNLM"/>
    </source>
</evidence>
<gene>
    <name evidence="9" type="ORF">PHET_06548</name>
</gene>
<evidence type="ECO:0000256" key="3">
    <source>
        <dbReference type="ARBA" id="ARBA00022741"/>
    </source>
</evidence>
<evidence type="ECO:0000259" key="8">
    <source>
        <dbReference type="PROSITE" id="PS50835"/>
    </source>
</evidence>
<dbReference type="GO" id="GO:0043065">
    <property type="term" value="P:positive regulation of apoptotic process"/>
    <property type="evidence" value="ECO:0007669"/>
    <property type="project" value="TreeGrafter"/>
</dbReference>
<keyword evidence="3" id="KW-0547">Nucleotide-binding</keyword>
<dbReference type="GO" id="GO:0035556">
    <property type="term" value="P:intracellular signal transduction"/>
    <property type="evidence" value="ECO:0007669"/>
    <property type="project" value="TreeGrafter"/>
</dbReference>
<dbReference type="Gene3D" id="3.30.200.20">
    <property type="entry name" value="Phosphorylase Kinase, domain 1"/>
    <property type="match status" value="1"/>
</dbReference>
<evidence type="ECO:0000256" key="1">
    <source>
        <dbReference type="ARBA" id="ARBA00022527"/>
    </source>
</evidence>
<dbReference type="GO" id="GO:0005634">
    <property type="term" value="C:nucleus"/>
    <property type="evidence" value="ECO:0007669"/>
    <property type="project" value="TreeGrafter"/>
</dbReference>
<evidence type="ECO:0000256" key="5">
    <source>
        <dbReference type="ARBA" id="ARBA00022840"/>
    </source>
</evidence>
<feature type="compositionally biased region" description="Polar residues" evidence="6">
    <location>
        <begin position="733"/>
        <end position="745"/>
    </location>
</feature>
<feature type="region of interest" description="Disordered" evidence="6">
    <location>
        <begin position="1146"/>
        <end position="1178"/>
    </location>
</feature>
<feature type="region of interest" description="Disordered" evidence="6">
    <location>
        <begin position="627"/>
        <end position="745"/>
    </location>
</feature>
<feature type="region of interest" description="Disordered" evidence="6">
    <location>
        <begin position="203"/>
        <end position="247"/>
    </location>
</feature>
<keyword evidence="10" id="KW-1185">Reference proteome</keyword>
<dbReference type="GO" id="GO:0004674">
    <property type="term" value="F:protein serine/threonine kinase activity"/>
    <property type="evidence" value="ECO:0007669"/>
    <property type="project" value="UniProtKB-KW"/>
</dbReference>
<dbReference type="InterPro" id="IPR008271">
    <property type="entry name" value="Ser/Thr_kinase_AS"/>
</dbReference>
<dbReference type="InterPro" id="IPR018247">
    <property type="entry name" value="EF_Hand_1_Ca_BS"/>
</dbReference>
<dbReference type="Proteomes" id="UP000748531">
    <property type="component" value="Unassembled WGS sequence"/>
</dbReference>
<feature type="compositionally biased region" description="Polar residues" evidence="6">
    <location>
        <begin position="1071"/>
        <end position="1085"/>
    </location>
</feature>
<feature type="compositionally biased region" description="Basic residues" evidence="6">
    <location>
        <begin position="1505"/>
        <end position="1514"/>
    </location>
</feature>
<sequence>MSVARVVEVSVGQKFKIWWNQMTRQDNNVTSSPTTKTVANARYLPNNNGFTIPVNNSANHSVSDQPPGSALKSPELSASRKAIDLSKVQIETYKAPEFEGPLEAEYTFCASKQVDVDDLSENDPDALVLYCYVQTSANDVVFLWMKDGQEILPRKRIEIFSQRTSTQLRINYPQPSDAGWYKCEAANPEGRCETVTKVIIEPSTTEMPSESSDAQSPDHPREPTRVNARSPIPAVNDTRRSRKRRKKLNMTDCDSSGFVDTDEITEGANLHQVSEQKCTNKIILSDEDLELEDVKALPECDQPSPQNTIGASTNVLVARSLAKHKRYSVQDTGSSSELLIKPTCSVDIPEITLRSRTLKIFHQKSKSPIVVTDARGNRLSTRPCSLIGNNSLDRRLTPNYLVRSLPMRQRHSLGSQNSPQRHTVKEIVATFEKLQSEQSLNSLTQTPTTSLQSTSFYGIRTDAQNGYFVRRNSLNVTTTQKSLTGSGVLKSAKYKLNGNNSQKTMHDSLIFLYPNDEFTDGEGSCSTNPTIRRSLLTPTSFSSSLQFSVSQKLLNEKRSDTNTSEKNATTDNTRMTILTLEQTKGMQSNDAYRKSMTSLTTKAVTRTSSQPRAQWVQSLVAFFNRQTQPNSDQQLPVEQSKIPPSKTIQTITKRANVVGPTEPTSDNKSRNSSDANTPVKEITIGSIRSNPSSSGFNKDGDQSVTIDGQPIVDKPGTDLLENSLPVTSDEPSKNVTPCNSPATQRSISKAVQVDALIIWSPPILVAQQTTELSGPENLNSRPQSPKQDMQQSVERDNENLRIANQNCTGEQFETNSNSASFNSIRTSTKQLEGHEKTSLDKPSHQTMRYYHSQSADYVIQVSSDKTPVKSRPEWVNRVTAFFTRPSGSSYNKRSYIRRLSAPAFTQTSEVTKPVNMADNVEVTVVKNIVGNVVEQVSQPQEDKSLLRNSSVSKDTIDIRAGARNNHPRSSLSYLELQQATGSEICSKRTEKEFVEPKANCVENDLIKNYSSPVLNENQKPNEISRKVSTADCLKAEDTCKQNAFKHDISCISVSPKTEPSRLGASPKYGASQRNSVPTVTKSSPDSHACSVQPIKTGAEQELPIRRRPTFDANLLITNEKQTSKLEKIEQKPDENVKNMDHIDLNLSKSNNSLSTSKHLEATSKLTESSGLKNQGGTSFRDSLKNLPSILLATEPDEDEECVIEYPLKIRTLHNVDPQKHYCTVANLGRGHFGNVSTCICRKTGQLYASKKFRIVRLTRHNGEIMEVAVLRAVGKHPQIAQMIAAYEYNRFCTIITELVPGGALFERISEEGTLDECIAAKIIRQLLKGLKHLKNCRVLHCDLKPENLMLCKPRGYALKIIDFGLACFYDKSLPPRKPAGTLTYLAPETQNFDPQSYATDLWSVAVIAYEILSGITPFEVPANGDPERKLSSREISLNITKVTYSLDEDGIADASSEAKDFIKRILVRNPNDRPTVEECLEHTWITMPDMIRPNVSRTLSLYRHSSQRRPRKPAIRTPLRARSLKKSSEDNSKRFSWAKRHD</sequence>
<evidence type="ECO:0000256" key="4">
    <source>
        <dbReference type="ARBA" id="ARBA00022777"/>
    </source>
</evidence>
<dbReference type="PANTHER" id="PTHR24342">
    <property type="entry name" value="SERINE/THREONINE-PROTEIN KINASE 17"/>
    <property type="match status" value="1"/>
</dbReference>
<evidence type="ECO:0000313" key="9">
    <source>
        <dbReference type="EMBL" id="KAF5400095.1"/>
    </source>
</evidence>
<feature type="region of interest" description="Disordered" evidence="6">
    <location>
        <begin position="1055"/>
        <end position="1090"/>
    </location>
</feature>
<feature type="compositionally biased region" description="Low complexity" evidence="6">
    <location>
        <begin position="1146"/>
        <end position="1156"/>
    </location>
</feature>
<protein>
    <recommendedName>
        <fullName evidence="11">Protein kinase domain-containing protein</fullName>
    </recommendedName>
</protein>
<dbReference type="Gene3D" id="1.10.510.10">
    <property type="entry name" value="Transferase(Phosphotransferase) domain 1"/>
    <property type="match status" value="1"/>
</dbReference>